<dbReference type="EMBL" id="FOZK01000001">
    <property type="protein sequence ID" value="SFR93663.1"/>
    <property type="molecule type" value="Genomic_DNA"/>
</dbReference>
<keyword evidence="2" id="KW-0813">Transport</keyword>
<dbReference type="STRING" id="767519.SAMN05216559_1345"/>
<keyword evidence="7 9" id="KW-0472">Membrane</keyword>
<dbReference type="AlphaFoldDB" id="A0A1I6KR10"/>
<dbReference type="InterPro" id="IPR052157">
    <property type="entry name" value="BCAA_transport_permease"/>
</dbReference>
<dbReference type="InterPro" id="IPR001851">
    <property type="entry name" value="ABC_transp_permease"/>
</dbReference>
<dbReference type="RefSeq" id="WP_089815065.1">
    <property type="nucleotide sequence ID" value="NZ_FOZK01000001.1"/>
</dbReference>
<evidence type="ECO:0000256" key="7">
    <source>
        <dbReference type="ARBA" id="ARBA00023136"/>
    </source>
</evidence>
<protein>
    <submittedName>
        <fullName evidence="10">Amino acid/amide ABC transporter membrane protein 1, HAAT family</fullName>
    </submittedName>
</protein>
<keyword evidence="3" id="KW-1003">Cell membrane</keyword>
<evidence type="ECO:0000256" key="2">
    <source>
        <dbReference type="ARBA" id="ARBA00022448"/>
    </source>
</evidence>
<keyword evidence="6 9" id="KW-1133">Transmembrane helix</keyword>
<dbReference type="Pfam" id="PF02653">
    <property type="entry name" value="BPD_transp_2"/>
    <property type="match status" value="1"/>
</dbReference>
<dbReference type="CDD" id="cd06582">
    <property type="entry name" value="TM_PBP1_LivH_like"/>
    <property type="match status" value="1"/>
</dbReference>
<feature type="transmembrane region" description="Helical" evidence="9">
    <location>
        <begin position="171"/>
        <end position="197"/>
    </location>
</feature>
<dbReference type="PANTHER" id="PTHR11795:SF442">
    <property type="entry name" value="ABC TRANSPORTER ATP-BINDING PROTEIN"/>
    <property type="match status" value="1"/>
</dbReference>
<dbReference type="Proteomes" id="UP000199062">
    <property type="component" value="Unassembled WGS sequence"/>
</dbReference>
<evidence type="ECO:0000256" key="9">
    <source>
        <dbReference type="SAM" id="Phobius"/>
    </source>
</evidence>
<proteinExistence type="inferred from homology"/>
<dbReference type="PANTHER" id="PTHR11795">
    <property type="entry name" value="BRANCHED-CHAIN AMINO ACID TRANSPORT SYSTEM PERMEASE PROTEIN LIVH"/>
    <property type="match status" value="1"/>
</dbReference>
<evidence type="ECO:0000313" key="11">
    <source>
        <dbReference type="Proteomes" id="UP000199062"/>
    </source>
</evidence>
<organism evidence="10 11">
    <name type="scientific">Halomicrobium zhouii</name>
    <dbReference type="NCBI Taxonomy" id="767519"/>
    <lineage>
        <taxon>Archaea</taxon>
        <taxon>Methanobacteriati</taxon>
        <taxon>Methanobacteriota</taxon>
        <taxon>Stenosarchaea group</taxon>
        <taxon>Halobacteria</taxon>
        <taxon>Halobacteriales</taxon>
        <taxon>Haloarculaceae</taxon>
        <taxon>Halomicrobium</taxon>
    </lineage>
</organism>
<reference evidence="10 11" key="1">
    <citation type="submission" date="2016-10" db="EMBL/GenBank/DDBJ databases">
        <authorList>
            <person name="de Groot N.N."/>
        </authorList>
    </citation>
    <scope>NUCLEOTIDE SEQUENCE [LARGE SCALE GENOMIC DNA]</scope>
    <source>
        <strain evidence="10 11">CGMCC 1.10457</strain>
    </source>
</reference>
<keyword evidence="11" id="KW-1185">Reference proteome</keyword>
<sequence>MNILGDIIVLLVNGLQQGAIYVLLAIGLSIILGTLRFVNFAHGALYVIGAYAGLLIAQEISVSNGKLADWGYQTIGLDLGFLPALVFVPVFVFVVGLAMERYVARPFYDRPDTDQILVTFGLAIVVQEALHALVGGRSYKLVIPPEALGVIPLSGPTDIPFTAVSLGLWRLWVIVITAVLVLAVYAIVEYTDFGLVVKAGTRDPEMVRLLGIKITRPYIVMFGIGAALAGVAGVVGAPLSNINPEIGMSILVPAFLTVVIGGVGSIRGAVLGGTLIGMVQVALISLGSVSLLGITVNWTPWAQVGIYVLAVVVLLTRPQGLLGEEEVAA</sequence>
<evidence type="ECO:0000256" key="3">
    <source>
        <dbReference type="ARBA" id="ARBA00022475"/>
    </source>
</evidence>
<accession>A0A1I6KR10</accession>
<evidence type="ECO:0000256" key="6">
    <source>
        <dbReference type="ARBA" id="ARBA00022989"/>
    </source>
</evidence>
<feature type="transmembrane region" description="Helical" evidence="9">
    <location>
        <begin position="43"/>
        <end position="61"/>
    </location>
</feature>
<comment type="subcellular location">
    <subcellularLocation>
        <location evidence="1">Cell membrane</location>
        <topology evidence="1">Multi-pass membrane protein</topology>
    </subcellularLocation>
</comment>
<name>A0A1I6KR10_9EURY</name>
<keyword evidence="4 9" id="KW-0812">Transmembrane</keyword>
<dbReference type="GO" id="GO:0006865">
    <property type="term" value="P:amino acid transport"/>
    <property type="evidence" value="ECO:0007669"/>
    <property type="project" value="UniProtKB-KW"/>
</dbReference>
<gene>
    <name evidence="10" type="ORF">SAMN05216559_1345</name>
</gene>
<comment type="similarity">
    <text evidence="8">Belongs to the binding-protein-dependent transport system permease family. LivHM subfamily.</text>
</comment>
<feature type="transmembrane region" description="Helical" evidence="9">
    <location>
        <begin position="270"/>
        <end position="292"/>
    </location>
</feature>
<feature type="transmembrane region" description="Helical" evidence="9">
    <location>
        <begin position="246"/>
        <end position="263"/>
    </location>
</feature>
<evidence type="ECO:0000256" key="5">
    <source>
        <dbReference type="ARBA" id="ARBA00022970"/>
    </source>
</evidence>
<evidence type="ECO:0000256" key="1">
    <source>
        <dbReference type="ARBA" id="ARBA00004651"/>
    </source>
</evidence>
<feature type="transmembrane region" description="Helical" evidence="9">
    <location>
        <begin position="20"/>
        <end position="38"/>
    </location>
</feature>
<keyword evidence="5" id="KW-0029">Amino-acid transport</keyword>
<dbReference type="OrthoDB" id="43815at2157"/>
<feature type="transmembrane region" description="Helical" evidence="9">
    <location>
        <begin position="218"/>
        <end position="240"/>
    </location>
</feature>
<dbReference type="GO" id="GO:0005886">
    <property type="term" value="C:plasma membrane"/>
    <property type="evidence" value="ECO:0007669"/>
    <property type="project" value="UniProtKB-SubCell"/>
</dbReference>
<evidence type="ECO:0000313" key="10">
    <source>
        <dbReference type="EMBL" id="SFR93663.1"/>
    </source>
</evidence>
<feature type="transmembrane region" description="Helical" evidence="9">
    <location>
        <begin position="81"/>
        <end position="104"/>
    </location>
</feature>
<dbReference type="GO" id="GO:0022857">
    <property type="term" value="F:transmembrane transporter activity"/>
    <property type="evidence" value="ECO:0007669"/>
    <property type="project" value="InterPro"/>
</dbReference>
<evidence type="ECO:0000256" key="4">
    <source>
        <dbReference type="ARBA" id="ARBA00022692"/>
    </source>
</evidence>
<evidence type="ECO:0000256" key="8">
    <source>
        <dbReference type="ARBA" id="ARBA00037998"/>
    </source>
</evidence>